<dbReference type="EMBL" id="HACM01001043">
    <property type="protein sequence ID" value="CRZ01485.1"/>
    <property type="molecule type" value="Transcribed_RNA"/>
</dbReference>
<evidence type="ECO:0000259" key="3">
    <source>
        <dbReference type="Pfam" id="PF01336"/>
    </source>
</evidence>
<dbReference type="EMBL" id="HACM01001045">
    <property type="protein sequence ID" value="CRZ01487.1"/>
    <property type="molecule type" value="Transcribed_RNA"/>
</dbReference>
<dbReference type="PANTHER" id="PTHR22594">
    <property type="entry name" value="ASPARTYL/LYSYL-TRNA SYNTHETASE"/>
    <property type="match status" value="1"/>
</dbReference>
<organism evidence="4">
    <name type="scientific">Spongospora subterranea</name>
    <dbReference type="NCBI Taxonomy" id="70186"/>
    <lineage>
        <taxon>Eukaryota</taxon>
        <taxon>Sar</taxon>
        <taxon>Rhizaria</taxon>
        <taxon>Endomyxa</taxon>
        <taxon>Phytomyxea</taxon>
        <taxon>Plasmodiophorida</taxon>
        <taxon>Plasmodiophoridae</taxon>
        <taxon>Spongospora</taxon>
    </lineage>
</organism>
<keyword evidence="2" id="KW-0030">Aminoacyl-tRNA synthetase</keyword>
<keyword evidence="1" id="KW-0648">Protein biosynthesis</keyword>
<dbReference type="PANTHER" id="PTHR22594:SF34">
    <property type="entry name" value="ASPARAGINE--TRNA LIGASE, MITOCHONDRIAL-RELATED"/>
    <property type="match status" value="1"/>
</dbReference>
<accession>A0A0H5QIL4</accession>
<sequence length="199" mass="21315">VSRMATGVRIANLANIACGSEVAINGWVRSIRRHKDKCFVVVNDGSDRNGIQVVCTVAVPESAKLSNGASVAVLGKLAPCPSARHSSDREIAADSVNIVGDCDAALYPIQKKDHTKVSFTKTSPTSFDTPCEIDSLNCIPSFMEFLVYVGVFALVSAFTGSYDTVQLCNAGSIDLCFSCSFTFQLEGLSMDSCSHHHRQ</sequence>
<evidence type="ECO:0000256" key="1">
    <source>
        <dbReference type="ARBA" id="ARBA00022917"/>
    </source>
</evidence>
<dbReference type="GO" id="GO:0006421">
    <property type="term" value="P:asparaginyl-tRNA aminoacylation"/>
    <property type="evidence" value="ECO:0007669"/>
    <property type="project" value="TreeGrafter"/>
</dbReference>
<proteinExistence type="predicted"/>
<dbReference type="AlphaFoldDB" id="A0A0H5QIL4"/>
<dbReference type="GO" id="GO:0005524">
    <property type="term" value="F:ATP binding"/>
    <property type="evidence" value="ECO:0007669"/>
    <property type="project" value="UniProtKB-KW"/>
</dbReference>
<dbReference type="GO" id="GO:0005739">
    <property type="term" value="C:mitochondrion"/>
    <property type="evidence" value="ECO:0007669"/>
    <property type="project" value="TreeGrafter"/>
</dbReference>
<dbReference type="Gene3D" id="2.40.50.140">
    <property type="entry name" value="Nucleic acid-binding proteins"/>
    <property type="match status" value="1"/>
</dbReference>
<feature type="domain" description="OB" evidence="3">
    <location>
        <begin position="22"/>
        <end position="96"/>
    </location>
</feature>
<dbReference type="InterPro" id="IPR012340">
    <property type="entry name" value="NA-bd_OB-fold"/>
</dbReference>
<dbReference type="CDD" id="cd04318">
    <property type="entry name" value="EcAsnRS_like_N"/>
    <property type="match status" value="1"/>
</dbReference>
<feature type="non-terminal residue" evidence="4">
    <location>
        <position position="1"/>
    </location>
</feature>
<protein>
    <recommendedName>
        <fullName evidence="3">OB domain-containing protein</fullName>
    </recommendedName>
</protein>
<dbReference type="Pfam" id="PF01336">
    <property type="entry name" value="tRNA_anti-codon"/>
    <property type="match status" value="1"/>
</dbReference>
<evidence type="ECO:0000313" key="4">
    <source>
        <dbReference type="EMBL" id="CRZ01487.1"/>
    </source>
</evidence>
<dbReference type="SUPFAM" id="SSF50249">
    <property type="entry name" value="Nucleic acid-binding proteins"/>
    <property type="match status" value="1"/>
</dbReference>
<keyword evidence="2" id="KW-0436">Ligase</keyword>
<dbReference type="GO" id="GO:0004816">
    <property type="term" value="F:asparagine-tRNA ligase activity"/>
    <property type="evidence" value="ECO:0007669"/>
    <property type="project" value="TreeGrafter"/>
</dbReference>
<dbReference type="GO" id="GO:0003676">
    <property type="term" value="F:nucleic acid binding"/>
    <property type="evidence" value="ECO:0007669"/>
    <property type="project" value="InterPro"/>
</dbReference>
<name>A0A0H5QIL4_9EUKA</name>
<reference evidence="4" key="1">
    <citation type="submission" date="2015-04" db="EMBL/GenBank/DDBJ databases">
        <title>The genome sequence of the plant pathogenic Rhizarian Plasmodiophora brassicae reveals insights in its biotrophic life cycle and the origin of chitin synthesis.</title>
        <authorList>
            <person name="Schwelm A."/>
            <person name="Fogelqvist J."/>
            <person name="Knaust A."/>
            <person name="Julke S."/>
            <person name="Lilja T."/>
            <person name="Dhandapani V."/>
            <person name="Bonilla-Rosso G."/>
            <person name="Karlsson M."/>
            <person name="Shevchenko A."/>
            <person name="Choi S.R."/>
            <person name="Kim H.G."/>
            <person name="Park J.Y."/>
            <person name="Lim Y.P."/>
            <person name="Ludwig-Muller J."/>
            <person name="Dixelius C."/>
        </authorList>
    </citation>
    <scope>NUCLEOTIDE SEQUENCE</scope>
    <source>
        <tissue evidence="4">Potato root galls</tissue>
    </source>
</reference>
<evidence type="ECO:0000256" key="2">
    <source>
        <dbReference type="ARBA" id="ARBA00023146"/>
    </source>
</evidence>
<dbReference type="InterPro" id="IPR004365">
    <property type="entry name" value="NA-bd_OB_tRNA"/>
</dbReference>